<keyword evidence="6" id="KW-0443">Lipid metabolism</keyword>
<evidence type="ECO:0000256" key="9">
    <source>
        <dbReference type="ARBA" id="ARBA00047337"/>
    </source>
</evidence>
<dbReference type="GO" id="GO:0006631">
    <property type="term" value="P:fatty acid metabolic process"/>
    <property type="evidence" value="ECO:0007669"/>
    <property type="project" value="UniProtKB-KW"/>
</dbReference>
<evidence type="ECO:0000256" key="2">
    <source>
        <dbReference type="ARBA" id="ARBA00012423"/>
    </source>
</evidence>
<sequence>MDASSEEAGDALSSDQPSSFPSTVIGPQDITKKKHGLPFLSIPPISTHTQTIILLHGRGSNGPRFGPPLVSPQLSCGNTLTQEFPGMKFIFPTAKKRRAMRFNRTPINQWFDVWSVDEPSEKEELQYDGICETSRLLNIIIQEEARVVGLRNVFLGGLSQGCAMGLHVFLNYLPENLSDDSFGGFIGMSGWLPLARPLQENVWSSTDAGDDDDPFAEPLEGSERGGETPQTWQIRAANFARDIADLPPLEMDTALPPFIKTPVFLSHGRHDEKVKMKLGEEARDVLVNLGLDVTWKDYEEGHWYKVPEQLDDIANFIRKRTVDVAKDRNS</sequence>
<evidence type="ECO:0000256" key="4">
    <source>
        <dbReference type="ARBA" id="ARBA00022487"/>
    </source>
</evidence>
<feature type="region of interest" description="Disordered" evidence="10">
    <location>
        <begin position="1"/>
        <end position="27"/>
    </location>
</feature>
<reference evidence="12 13" key="1">
    <citation type="journal article" date="2018" name="IMA Fungus">
        <title>IMA Genome-F 9: Draft genome sequence of Annulohypoxylon stygium, Aspergillus mulundensis, Berkeleyomyces basicola (syn. Thielaviopsis basicola), Ceratocystis smalleyi, two Cercospora beticola strains, Coleophoma cylindrospora, Fusarium fracticaudum, Phialophora cf. hyalina, and Morchella septimelata.</title>
        <authorList>
            <person name="Wingfield B.D."/>
            <person name="Bills G.F."/>
            <person name="Dong Y."/>
            <person name="Huang W."/>
            <person name="Nel W.J."/>
            <person name="Swalarsk-Parry B.S."/>
            <person name="Vaghefi N."/>
            <person name="Wilken P.M."/>
            <person name="An Z."/>
            <person name="de Beer Z.W."/>
            <person name="De Vos L."/>
            <person name="Chen L."/>
            <person name="Duong T.A."/>
            <person name="Gao Y."/>
            <person name="Hammerbacher A."/>
            <person name="Kikkert J.R."/>
            <person name="Li Y."/>
            <person name="Li H."/>
            <person name="Li K."/>
            <person name="Li Q."/>
            <person name="Liu X."/>
            <person name="Ma X."/>
            <person name="Naidoo K."/>
            <person name="Pethybridge S.J."/>
            <person name="Sun J."/>
            <person name="Steenkamp E.T."/>
            <person name="van der Nest M.A."/>
            <person name="van Wyk S."/>
            <person name="Wingfield M.J."/>
            <person name="Xiong C."/>
            <person name="Yue Q."/>
            <person name="Zhang X."/>
        </authorList>
    </citation>
    <scope>NUCLEOTIDE SEQUENCE [LARGE SCALE GENOMIC DNA]</scope>
    <source>
        <strain evidence="12 13">BP 5553</strain>
    </source>
</reference>
<feature type="domain" description="Phospholipase/carboxylesterase/thioesterase" evidence="11">
    <location>
        <begin position="260"/>
        <end position="319"/>
    </location>
</feature>
<keyword evidence="4" id="KW-0719">Serine esterase</keyword>
<dbReference type="Proteomes" id="UP000254866">
    <property type="component" value="Unassembled WGS sequence"/>
</dbReference>
<evidence type="ECO:0000256" key="6">
    <source>
        <dbReference type="ARBA" id="ARBA00022832"/>
    </source>
</evidence>
<dbReference type="GeneID" id="43596661"/>
<dbReference type="Pfam" id="PF02230">
    <property type="entry name" value="Abhydrolase_2"/>
    <property type="match status" value="2"/>
</dbReference>
<feature type="compositionally biased region" description="Polar residues" evidence="10">
    <location>
        <begin position="13"/>
        <end position="22"/>
    </location>
</feature>
<dbReference type="Gene3D" id="3.40.50.1820">
    <property type="entry name" value="alpha/beta hydrolase"/>
    <property type="match status" value="1"/>
</dbReference>
<dbReference type="EC" id="3.1.2.22" evidence="2"/>
<dbReference type="GO" id="GO:0005737">
    <property type="term" value="C:cytoplasm"/>
    <property type="evidence" value="ECO:0007669"/>
    <property type="project" value="TreeGrafter"/>
</dbReference>
<protein>
    <recommendedName>
        <fullName evidence="3">Acyl-protein thioesterase 1</fullName>
        <ecNumber evidence="2">3.1.2.22</ecNumber>
    </recommendedName>
    <alternativeName>
        <fullName evidence="8">Palmitoyl-protein hydrolase</fullName>
    </alternativeName>
</protein>
<comment type="catalytic activity">
    <reaction evidence="9">
        <text>S-hexadecanoyl-L-cysteinyl-[protein] + H2O = L-cysteinyl-[protein] + hexadecanoate + H(+)</text>
        <dbReference type="Rhea" id="RHEA:19233"/>
        <dbReference type="Rhea" id="RHEA-COMP:10131"/>
        <dbReference type="Rhea" id="RHEA-COMP:11032"/>
        <dbReference type="ChEBI" id="CHEBI:7896"/>
        <dbReference type="ChEBI" id="CHEBI:15377"/>
        <dbReference type="ChEBI" id="CHEBI:15378"/>
        <dbReference type="ChEBI" id="CHEBI:29950"/>
        <dbReference type="ChEBI" id="CHEBI:74151"/>
        <dbReference type="EC" id="3.1.2.22"/>
    </reaction>
</comment>
<dbReference type="InterPro" id="IPR050565">
    <property type="entry name" value="LYPA1-2/EST-like"/>
</dbReference>
<keyword evidence="13" id="KW-1185">Reference proteome</keyword>
<dbReference type="EMBL" id="NPIC01000002">
    <property type="protein sequence ID" value="RDL39472.1"/>
    <property type="molecule type" value="Genomic_DNA"/>
</dbReference>
<dbReference type="AlphaFoldDB" id="A0A370TVA4"/>
<dbReference type="OrthoDB" id="2418081at2759"/>
<comment type="similarity">
    <text evidence="1">Belongs to the AB hydrolase superfamily. AB hydrolase 2 family.</text>
</comment>
<dbReference type="InterPro" id="IPR003140">
    <property type="entry name" value="PLipase/COase/thioEstase"/>
</dbReference>
<evidence type="ECO:0000313" key="12">
    <source>
        <dbReference type="EMBL" id="RDL39472.1"/>
    </source>
</evidence>
<keyword evidence="5" id="KW-0378">Hydrolase</keyword>
<dbReference type="InterPro" id="IPR029058">
    <property type="entry name" value="AB_hydrolase_fold"/>
</dbReference>
<dbReference type="GO" id="GO:0008474">
    <property type="term" value="F:palmitoyl-(protein) hydrolase activity"/>
    <property type="evidence" value="ECO:0007669"/>
    <property type="project" value="UniProtKB-EC"/>
</dbReference>
<evidence type="ECO:0000259" key="11">
    <source>
        <dbReference type="Pfam" id="PF02230"/>
    </source>
</evidence>
<dbReference type="SUPFAM" id="SSF53474">
    <property type="entry name" value="alpha/beta-Hydrolases"/>
    <property type="match status" value="1"/>
</dbReference>
<dbReference type="STRING" id="2656787.A0A370TVA4"/>
<name>A0A370TVA4_9HELO</name>
<evidence type="ECO:0000256" key="10">
    <source>
        <dbReference type="SAM" id="MobiDB-lite"/>
    </source>
</evidence>
<dbReference type="GO" id="GO:0052689">
    <property type="term" value="F:carboxylic ester hydrolase activity"/>
    <property type="evidence" value="ECO:0007669"/>
    <property type="project" value="UniProtKB-KW"/>
</dbReference>
<evidence type="ECO:0000256" key="1">
    <source>
        <dbReference type="ARBA" id="ARBA00006499"/>
    </source>
</evidence>
<gene>
    <name evidence="12" type="ORF">BP5553_03812</name>
</gene>
<feature type="domain" description="Phospholipase/carboxylesterase/thioesterase" evidence="11">
    <location>
        <begin position="43"/>
        <end position="204"/>
    </location>
</feature>
<keyword evidence="6" id="KW-0276">Fatty acid metabolism</keyword>
<organism evidence="12 13">
    <name type="scientific">Venustampulla echinocandica</name>
    <dbReference type="NCBI Taxonomy" id="2656787"/>
    <lineage>
        <taxon>Eukaryota</taxon>
        <taxon>Fungi</taxon>
        <taxon>Dikarya</taxon>
        <taxon>Ascomycota</taxon>
        <taxon>Pezizomycotina</taxon>
        <taxon>Leotiomycetes</taxon>
        <taxon>Helotiales</taxon>
        <taxon>Pleuroascaceae</taxon>
        <taxon>Venustampulla</taxon>
    </lineage>
</organism>
<comment type="function">
    <text evidence="7">Hydrolyzes fatty acids from S-acylated cysteine residues in proteins with a strong preference for palmitoylated G-alpha proteins over other acyl substrates. Mediates the deacylation of G-alpha proteins such as GPA1 in vivo, but has weak or no activity toward palmitoylated Ras proteins. Has weak lysophospholipase activity in vitro; however such activity may not exist in vivo.</text>
</comment>
<evidence type="ECO:0000256" key="7">
    <source>
        <dbReference type="ARBA" id="ARBA00029392"/>
    </source>
</evidence>
<comment type="caution">
    <text evidence="12">The sequence shown here is derived from an EMBL/GenBank/DDBJ whole genome shotgun (WGS) entry which is preliminary data.</text>
</comment>
<dbReference type="PANTHER" id="PTHR10655:SF17">
    <property type="entry name" value="LYSOPHOSPHOLIPASE-LIKE PROTEIN 1"/>
    <property type="match status" value="1"/>
</dbReference>
<evidence type="ECO:0000256" key="8">
    <source>
        <dbReference type="ARBA" id="ARBA00031195"/>
    </source>
</evidence>
<dbReference type="PANTHER" id="PTHR10655">
    <property type="entry name" value="LYSOPHOSPHOLIPASE-RELATED"/>
    <property type="match status" value="1"/>
</dbReference>
<evidence type="ECO:0000256" key="5">
    <source>
        <dbReference type="ARBA" id="ARBA00022801"/>
    </source>
</evidence>
<dbReference type="RefSeq" id="XP_031872128.1">
    <property type="nucleotide sequence ID" value="XM_032012435.1"/>
</dbReference>
<evidence type="ECO:0000256" key="3">
    <source>
        <dbReference type="ARBA" id="ARBA00014923"/>
    </source>
</evidence>
<proteinExistence type="inferred from homology"/>
<accession>A0A370TVA4</accession>
<feature type="region of interest" description="Disordered" evidence="10">
    <location>
        <begin position="203"/>
        <end position="229"/>
    </location>
</feature>
<evidence type="ECO:0000313" key="13">
    <source>
        <dbReference type="Proteomes" id="UP000254866"/>
    </source>
</evidence>